<gene>
    <name evidence="2" type="ORF">AaeL_AAEL017197</name>
</gene>
<dbReference type="HOGENOM" id="CLU_2123079_0_0_1"/>
<reference evidence="2" key="1">
    <citation type="submission" date="2005-10" db="EMBL/GenBank/DDBJ databases">
        <authorList>
            <person name="Loftus B.J."/>
            <person name="Nene V.M."/>
            <person name="Hannick L.I."/>
            <person name="Bidwell S."/>
            <person name="Haas B."/>
            <person name="Amedeo P."/>
            <person name="Orvis J."/>
            <person name="Wortman J.R."/>
            <person name="White O.R."/>
            <person name="Salzberg S."/>
            <person name="Shumway M."/>
            <person name="Koo H."/>
            <person name="Zhao Y."/>
            <person name="Holmes M."/>
            <person name="Miller J."/>
            <person name="Schatz M."/>
            <person name="Pop M."/>
            <person name="Pai G."/>
            <person name="Utterback T."/>
            <person name="Rogers Y.-H."/>
            <person name="Kravitz S."/>
            <person name="Fraser C.M."/>
        </authorList>
    </citation>
    <scope>NUCLEOTIDE SEQUENCE</scope>
    <source>
        <strain evidence="2">Liverpool</strain>
    </source>
</reference>
<feature type="signal peptide" evidence="1">
    <location>
        <begin position="1"/>
        <end position="22"/>
    </location>
</feature>
<evidence type="ECO:0000313" key="3">
    <source>
        <dbReference type="Proteomes" id="UP000682892"/>
    </source>
</evidence>
<proteinExistence type="predicted"/>
<feature type="chain" id="PRO_5014305610" evidence="1">
    <location>
        <begin position="23"/>
        <end position="114"/>
    </location>
</feature>
<evidence type="ECO:0000256" key="1">
    <source>
        <dbReference type="SAM" id="SignalP"/>
    </source>
</evidence>
<dbReference type="Proteomes" id="UP000682892">
    <property type="component" value="Unassembled WGS sequence"/>
</dbReference>
<reference evidence="2" key="2">
    <citation type="journal article" date="2007" name="Science">
        <title>Genome sequence of Aedes aegypti, a major arbovirus vector.</title>
        <authorList>
            <person name="Nene V."/>
            <person name="Wortman J.R."/>
            <person name="Lawson D."/>
            <person name="Haas B."/>
            <person name="Kodira C."/>
            <person name="Tu Z.J."/>
            <person name="Loftus B."/>
            <person name="Xi Z."/>
            <person name="Megy K."/>
            <person name="Grabherr M."/>
            <person name="Ren Q."/>
            <person name="Zdobnov E.M."/>
            <person name="Lobo N.F."/>
            <person name="Campbell K.S."/>
            <person name="Brown S.E."/>
            <person name="Bonaldo M.F."/>
            <person name="Zhu J."/>
            <person name="Sinkins S.P."/>
            <person name="Hogenkamp D.G."/>
            <person name="Amedeo P."/>
            <person name="Arensburger P."/>
            <person name="Atkinson P.W."/>
            <person name="Bidwell S."/>
            <person name="Biedler J."/>
            <person name="Birney E."/>
            <person name="Bruggner R.V."/>
            <person name="Costas J."/>
            <person name="Coy M.R."/>
            <person name="Crabtree J."/>
            <person name="Crawford M."/>
            <person name="Debruyn B."/>
            <person name="Decaprio D."/>
            <person name="Eiglmeier K."/>
            <person name="Eisenstadt E."/>
            <person name="El-Dorry H."/>
            <person name="Gelbart W.M."/>
            <person name="Gomes S.L."/>
            <person name="Hammond M."/>
            <person name="Hannick L.I."/>
            <person name="Hogan J.R."/>
            <person name="Holmes M.H."/>
            <person name="Jaffe D."/>
            <person name="Johnston J.S."/>
            <person name="Kennedy R.C."/>
            <person name="Koo H."/>
            <person name="Kravitz S."/>
            <person name="Kriventseva E.V."/>
            <person name="Kulp D."/>
            <person name="Labutti K."/>
            <person name="Lee E."/>
            <person name="Li S."/>
            <person name="Lovin D.D."/>
            <person name="Mao C."/>
            <person name="Mauceli E."/>
            <person name="Menck C.F."/>
            <person name="Miller J.R."/>
            <person name="Montgomery P."/>
            <person name="Mori A."/>
            <person name="Nascimento A.L."/>
            <person name="Naveira H.F."/>
            <person name="Nusbaum C."/>
            <person name="O'leary S."/>
            <person name="Orvis J."/>
            <person name="Pertea M."/>
            <person name="Quesneville H."/>
            <person name="Reidenbach K.R."/>
            <person name="Rogers Y.H."/>
            <person name="Roth C.W."/>
            <person name="Schneider J.R."/>
            <person name="Schatz M."/>
            <person name="Shumway M."/>
            <person name="Stanke M."/>
            <person name="Stinson E.O."/>
            <person name="Tubio J.M."/>
            <person name="Vanzee J.P."/>
            <person name="Verjovski-Almeida S."/>
            <person name="Werner D."/>
            <person name="White O."/>
            <person name="Wyder S."/>
            <person name="Zeng Q."/>
            <person name="Zhao Q."/>
            <person name="Zhao Y."/>
            <person name="Hill C.A."/>
            <person name="Raikhel A.S."/>
            <person name="Soares M.B."/>
            <person name="Knudson D.L."/>
            <person name="Lee N.H."/>
            <person name="Galagan J."/>
            <person name="Salzberg S.L."/>
            <person name="Paulsen I.T."/>
            <person name="Dimopoulos G."/>
            <person name="Collins F.H."/>
            <person name="Birren B."/>
            <person name="Fraser-Liggett C.M."/>
            <person name="Severson D.W."/>
        </authorList>
    </citation>
    <scope>NUCLEOTIDE SEQUENCE [LARGE SCALE GENOMIC DNA]</scope>
    <source>
        <strain evidence="2">Liverpool</strain>
    </source>
</reference>
<name>J9HSY3_AEDAE</name>
<dbReference type="AlphaFoldDB" id="J9HSY3"/>
<dbReference type="EMBL" id="CH477510">
    <property type="protein sequence ID" value="EJY57748.1"/>
    <property type="molecule type" value="Genomic_DNA"/>
</dbReference>
<sequence>MSRSMMVCWSVVIGGRWWMVRWGRCMGFARYDSVVRVTFNQQLVATLNFRQFDREGVLHGWSSMGMTVMGGVSIGQSRGHGDDHCDRGKHSKDFHFGISDGACCLKRNKALIAN</sequence>
<protein>
    <submittedName>
        <fullName evidence="2">AAEL017197-PA</fullName>
    </submittedName>
</protein>
<keyword evidence="1" id="KW-0732">Signal</keyword>
<evidence type="ECO:0000313" key="2">
    <source>
        <dbReference type="EMBL" id="EJY57748.1"/>
    </source>
</evidence>
<dbReference type="PaxDb" id="7159-AAEL017197-PA"/>
<reference evidence="2" key="3">
    <citation type="submission" date="2012-09" db="EMBL/GenBank/DDBJ databases">
        <authorList>
            <consortium name="VectorBase"/>
        </authorList>
    </citation>
    <scope>NUCLEOTIDE SEQUENCE</scope>
    <source>
        <strain evidence="2">Liverpool</strain>
    </source>
</reference>
<accession>J9HSY3</accession>
<organism evidence="2 3">
    <name type="scientific">Aedes aegypti</name>
    <name type="common">Yellowfever mosquito</name>
    <name type="synonym">Culex aegypti</name>
    <dbReference type="NCBI Taxonomy" id="7159"/>
    <lineage>
        <taxon>Eukaryota</taxon>
        <taxon>Metazoa</taxon>
        <taxon>Ecdysozoa</taxon>
        <taxon>Arthropoda</taxon>
        <taxon>Hexapoda</taxon>
        <taxon>Insecta</taxon>
        <taxon>Pterygota</taxon>
        <taxon>Neoptera</taxon>
        <taxon>Endopterygota</taxon>
        <taxon>Diptera</taxon>
        <taxon>Nematocera</taxon>
        <taxon>Culicoidea</taxon>
        <taxon>Culicidae</taxon>
        <taxon>Culicinae</taxon>
        <taxon>Aedini</taxon>
        <taxon>Aedes</taxon>
        <taxon>Stegomyia</taxon>
    </lineage>
</organism>